<reference evidence="1 2" key="1">
    <citation type="submission" date="2017-05" db="EMBL/GenBank/DDBJ databases">
        <authorList>
            <person name="Varghese N."/>
            <person name="Submissions S."/>
        </authorList>
    </citation>
    <scope>NUCLEOTIDE SEQUENCE [LARGE SCALE GENOMIC DNA]</scope>
    <source>
        <strain evidence="1 2">DSM 28009</strain>
    </source>
</reference>
<dbReference type="EMBL" id="FXTE01000021">
    <property type="protein sequence ID" value="SMO94596.1"/>
    <property type="molecule type" value="Genomic_DNA"/>
</dbReference>
<sequence length="197" mass="22621">MTTQLVFENRSLNPNVRRVGLFWDCLDHDQHIRPLTWQVVLQCPYRWYRSFQIDLTLSVRFVNREGNISPDVLVDRKVVCGEATIEPRRKGDGIDLTITVPKGHRLHKVQVVRCGFPLTETRLPLQGECVLRAPDRLNFAADMTTRQGFRIDRREIGPGVASFDLHHVQAMRVAMYGGTPGPKSDPINFFGYDIQYS</sequence>
<dbReference type="AlphaFoldDB" id="A0A521FEH4"/>
<evidence type="ECO:0000313" key="1">
    <source>
        <dbReference type="EMBL" id="SMO94596.1"/>
    </source>
</evidence>
<protein>
    <submittedName>
        <fullName evidence="1">Uncharacterized protein</fullName>
    </submittedName>
</protein>
<dbReference type="OrthoDB" id="8389891at2"/>
<evidence type="ECO:0000313" key="2">
    <source>
        <dbReference type="Proteomes" id="UP000319555"/>
    </source>
</evidence>
<accession>A0A521FEH4</accession>
<name>A0A521FEH4_9RHOB</name>
<gene>
    <name evidence="1" type="ORF">SAMN06265380_1216</name>
</gene>
<dbReference type="RefSeq" id="WP_142640305.1">
    <property type="nucleotide sequence ID" value="NZ_FXTE01000021.1"/>
</dbReference>
<proteinExistence type="predicted"/>
<keyword evidence="2" id="KW-1185">Reference proteome</keyword>
<dbReference type="Proteomes" id="UP000319555">
    <property type="component" value="Unassembled WGS sequence"/>
</dbReference>
<organism evidence="1 2">
    <name type="scientific">Ruegeria faecimaris</name>
    <dbReference type="NCBI Taxonomy" id="686389"/>
    <lineage>
        <taxon>Bacteria</taxon>
        <taxon>Pseudomonadati</taxon>
        <taxon>Pseudomonadota</taxon>
        <taxon>Alphaproteobacteria</taxon>
        <taxon>Rhodobacterales</taxon>
        <taxon>Roseobacteraceae</taxon>
        <taxon>Ruegeria</taxon>
    </lineage>
</organism>